<feature type="transmembrane region" description="Helical" evidence="1">
    <location>
        <begin position="136"/>
        <end position="154"/>
    </location>
</feature>
<dbReference type="AlphaFoldDB" id="A0A5B8TZY7"/>
<keyword evidence="1" id="KW-0472">Membrane</keyword>
<evidence type="ECO:0000256" key="1">
    <source>
        <dbReference type="SAM" id="Phobius"/>
    </source>
</evidence>
<protein>
    <submittedName>
        <fullName evidence="2">DUF2269 family protein</fullName>
    </submittedName>
</protein>
<accession>A0A5B8TZY7</accession>
<organism evidence="2 3">
    <name type="scientific">Baekduia soli</name>
    <dbReference type="NCBI Taxonomy" id="496014"/>
    <lineage>
        <taxon>Bacteria</taxon>
        <taxon>Bacillati</taxon>
        <taxon>Actinomycetota</taxon>
        <taxon>Thermoleophilia</taxon>
        <taxon>Solirubrobacterales</taxon>
        <taxon>Baekduiaceae</taxon>
        <taxon>Baekduia</taxon>
    </lineage>
</organism>
<dbReference type="KEGG" id="bsol:FSW04_00965"/>
<sequence length="156" mass="16572">MLALAFYDVVLAVHIMAVVVAFGVIFAYPVIVPWMRRTHPAAMPSLHGAQVRVGRMVISPGMVLVLAAGIYLASKADVWSEAWVSVPLVILVIIGGLGGAFFTPTEKRLAELSERDLAGGGTLGAEYDALLARWRVVASVAALLVLVAIFFMAAKP</sequence>
<feature type="transmembrane region" description="Helical" evidence="1">
    <location>
        <begin position="53"/>
        <end position="72"/>
    </location>
</feature>
<reference evidence="2 3" key="1">
    <citation type="journal article" date="2018" name="J. Microbiol.">
        <title>Baekduia soli gen. nov., sp. nov., a novel bacterium isolated from the soil of Baekdu Mountain and proposal of a novel family name, Baekduiaceae fam. nov.</title>
        <authorList>
            <person name="An D.S."/>
            <person name="Siddiqi M.Z."/>
            <person name="Kim K.H."/>
            <person name="Yu H.S."/>
            <person name="Im W.T."/>
        </authorList>
    </citation>
    <scope>NUCLEOTIDE SEQUENCE [LARGE SCALE GENOMIC DNA]</scope>
    <source>
        <strain evidence="2 3">BR7-21</strain>
    </source>
</reference>
<dbReference type="OrthoDB" id="5243514at2"/>
<feature type="transmembrane region" description="Helical" evidence="1">
    <location>
        <begin position="84"/>
        <end position="103"/>
    </location>
</feature>
<dbReference type="EMBL" id="CP042430">
    <property type="protein sequence ID" value="QEC46286.1"/>
    <property type="molecule type" value="Genomic_DNA"/>
</dbReference>
<proteinExistence type="predicted"/>
<dbReference type="RefSeq" id="WP_146915318.1">
    <property type="nucleotide sequence ID" value="NZ_CP042430.1"/>
</dbReference>
<keyword evidence="1" id="KW-1133">Transmembrane helix</keyword>
<dbReference type="Pfam" id="PF10027">
    <property type="entry name" value="DUF2269"/>
    <property type="match status" value="1"/>
</dbReference>
<feature type="transmembrane region" description="Helical" evidence="1">
    <location>
        <begin position="6"/>
        <end position="32"/>
    </location>
</feature>
<gene>
    <name evidence="2" type="ORF">FSW04_00965</name>
</gene>
<keyword evidence="1" id="KW-0812">Transmembrane</keyword>
<evidence type="ECO:0000313" key="3">
    <source>
        <dbReference type="Proteomes" id="UP000321805"/>
    </source>
</evidence>
<dbReference type="Proteomes" id="UP000321805">
    <property type="component" value="Chromosome"/>
</dbReference>
<dbReference type="InterPro" id="IPR018729">
    <property type="entry name" value="DUF2269_transmembrane"/>
</dbReference>
<keyword evidence="3" id="KW-1185">Reference proteome</keyword>
<evidence type="ECO:0000313" key="2">
    <source>
        <dbReference type="EMBL" id="QEC46286.1"/>
    </source>
</evidence>
<name>A0A5B8TZY7_9ACTN</name>